<feature type="domain" description="Superoxide dismutase copper/zinc binding" evidence="2">
    <location>
        <begin position="34"/>
        <end position="164"/>
    </location>
</feature>
<dbReference type="PANTHER" id="PTHR20910:SF1">
    <property type="entry name" value="SUPEROXIDE DISMUTASE COPPER_ZINC BINDING DOMAIN-CONTAINING PROTEIN"/>
    <property type="match status" value="1"/>
</dbReference>
<keyword evidence="1" id="KW-0732">Signal</keyword>
<gene>
    <name evidence="3" type="ORF">IWQ62_004013</name>
</gene>
<dbReference type="OrthoDB" id="159229at2759"/>
<evidence type="ECO:0000256" key="1">
    <source>
        <dbReference type="SAM" id="SignalP"/>
    </source>
</evidence>
<organism evidence="3 4">
    <name type="scientific">Dispira parvispora</name>
    <dbReference type="NCBI Taxonomy" id="1520584"/>
    <lineage>
        <taxon>Eukaryota</taxon>
        <taxon>Fungi</taxon>
        <taxon>Fungi incertae sedis</taxon>
        <taxon>Zoopagomycota</taxon>
        <taxon>Kickxellomycotina</taxon>
        <taxon>Dimargaritomycetes</taxon>
        <taxon>Dimargaritales</taxon>
        <taxon>Dimargaritaceae</taxon>
        <taxon>Dispira</taxon>
    </lineage>
</organism>
<dbReference type="Proteomes" id="UP001150925">
    <property type="component" value="Unassembled WGS sequence"/>
</dbReference>
<dbReference type="EMBL" id="JANBPY010001220">
    <property type="protein sequence ID" value="KAJ1961017.1"/>
    <property type="molecule type" value="Genomic_DNA"/>
</dbReference>
<evidence type="ECO:0000313" key="4">
    <source>
        <dbReference type="Proteomes" id="UP001150925"/>
    </source>
</evidence>
<dbReference type="GO" id="GO:0006801">
    <property type="term" value="P:superoxide metabolic process"/>
    <property type="evidence" value="ECO:0007669"/>
    <property type="project" value="InterPro"/>
</dbReference>
<keyword evidence="4" id="KW-1185">Reference proteome</keyword>
<evidence type="ECO:0000313" key="3">
    <source>
        <dbReference type="EMBL" id="KAJ1961017.1"/>
    </source>
</evidence>
<dbReference type="InterPro" id="IPR001424">
    <property type="entry name" value="SOD_Cu_Zn_dom"/>
</dbReference>
<dbReference type="Pfam" id="PF00080">
    <property type="entry name" value="Sod_Cu"/>
    <property type="match status" value="1"/>
</dbReference>
<dbReference type="SUPFAM" id="SSF49329">
    <property type="entry name" value="Cu,Zn superoxide dismutase-like"/>
    <property type="match status" value="1"/>
</dbReference>
<evidence type="ECO:0000259" key="2">
    <source>
        <dbReference type="Pfam" id="PF00080"/>
    </source>
</evidence>
<feature type="signal peptide" evidence="1">
    <location>
        <begin position="1"/>
        <end position="18"/>
    </location>
</feature>
<dbReference type="Gene3D" id="2.60.40.200">
    <property type="entry name" value="Superoxide dismutase, copper/zinc binding domain"/>
    <property type="match status" value="1"/>
</dbReference>
<sequence length="184" mass="19545">MKLFTVLSSLALLATTYAFPSIDGSVAIIKSDAVQGFVWFTSVKKCGSSGSSVRYAFHVPATANQTEYTYHIHEFPVGENNNCTATGGHYDPLKVNVQKDTYKCDPAQPTTTCEVGDLSGKHGKLVPKSDKPIAAGEYTDADVHLTGDNSIAGRSVVVHNAAGDRIGCGNIVQVTPQNLGELKL</sequence>
<protein>
    <recommendedName>
        <fullName evidence="2">Superoxide dismutase copper/zinc binding domain-containing protein</fullName>
    </recommendedName>
</protein>
<dbReference type="InterPro" id="IPR053257">
    <property type="entry name" value="Cu-only_SOD"/>
</dbReference>
<reference evidence="3" key="1">
    <citation type="submission" date="2022-07" db="EMBL/GenBank/DDBJ databases">
        <title>Phylogenomic reconstructions and comparative analyses of Kickxellomycotina fungi.</title>
        <authorList>
            <person name="Reynolds N.K."/>
            <person name="Stajich J.E."/>
            <person name="Barry K."/>
            <person name="Grigoriev I.V."/>
            <person name="Crous P."/>
            <person name="Smith M.E."/>
        </authorList>
    </citation>
    <scope>NUCLEOTIDE SEQUENCE</scope>
    <source>
        <strain evidence="3">RSA 1196</strain>
    </source>
</reference>
<comment type="caution">
    <text evidence="3">The sequence shown here is derived from an EMBL/GenBank/DDBJ whole genome shotgun (WGS) entry which is preliminary data.</text>
</comment>
<dbReference type="GO" id="GO:0046872">
    <property type="term" value="F:metal ion binding"/>
    <property type="evidence" value="ECO:0007669"/>
    <property type="project" value="InterPro"/>
</dbReference>
<proteinExistence type="predicted"/>
<name>A0A9W8E5T0_9FUNG</name>
<dbReference type="AlphaFoldDB" id="A0A9W8E5T0"/>
<dbReference type="InterPro" id="IPR036423">
    <property type="entry name" value="SOD-like_Cu/Zn_dom_sf"/>
</dbReference>
<accession>A0A9W8E5T0</accession>
<dbReference type="PANTHER" id="PTHR20910">
    <property type="entry name" value="AGAP001623-PA"/>
    <property type="match status" value="1"/>
</dbReference>
<feature type="chain" id="PRO_5040860253" description="Superoxide dismutase copper/zinc binding domain-containing protein" evidence="1">
    <location>
        <begin position="19"/>
        <end position="184"/>
    </location>
</feature>